<dbReference type="AlphaFoldDB" id="A0AAD5YKG5"/>
<sequence>MLQSEDPLSEDLAPRVLDLSTEELINFLRRGRYDIPIGAHLSALRPNTNAHSSSIIRPQDVNSEFWELWKSRKPSCEVINIYLEPSYPSNMRLVTFFLPRPSTRKAEKLNTHDPAIKTYVNISEKFLAWICNARPLENIFLCFYPSATPFYKKESVIEAALTICNEIGRLGAGIPIRGDWVRKVCSQLASRYPPYRRILAITLVEDPGIFHRCSDRALLKRLVLEPWDELRDSYPAYTAVPPVIFLDEVENVSLANHVADVLELVTDGRYKHQKPSLLWVIISASPPLDRRHPLVALTSAIQQSNLPYIYQHVAITPGGEEANRYSFLTLQARFRDVRSHHPHVFYQTETWPREEALWRIAKIVSGVDPFIDSLVRYIDIGGTDTGGPRERLDKCISCIANSPEPTQELPNNPLLHFYQQVLADTPSEILHCVEPLLECLYNRHLSRPTIVQLEHLLQIKQETIYRVLRHLAWMTDEVSHIRSQMPPLFRANPLYAYECKTYQLRIDVRHIFDLSHKLRRPLVSKTHVSAVKSYLDLLRKPIFTSLVPRVGVSVKDNPSLAIERLEARGLKSNGDLPWTMCTRAPRVEWETLGNLMQGFDFRHLVHLATGKLSSSALYRFLFWLKQINKDDIVRTEAVSYSDELLVAACGRVATPLVGKFRNLSSFVF</sequence>
<dbReference type="EMBL" id="JANIEX010001357">
    <property type="protein sequence ID" value="KAJ3558911.1"/>
    <property type="molecule type" value="Genomic_DNA"/>
</dbReference>
<evidence type="ECO:0000313" key="1">
    <source>
        <dbReference type="EMBL" id="KAJ3558911.1"/>
    </source>
</evidence>
<reference evidence="1" key="1">
    <citation type="submission" date="2022-07" db="EMBL/GenBank/DDBJ databases">
        <title>Genome Sequence of Leucocoprinus birnbaumii.</title>
        <authorList>
            <person name="Buettner E."/>
        </authorList>
    </citation>
    <scope>NUCLEOTIDE SEQUENCE</scope>
    <source>
        <strain evidence="1">VT141</strain>
    </source>
</reference>
<proteinExistence type="predicted"/>
<evidence type="ECO:0000313" key="2">
    <source>
        <dbReference type="Proteomes" id="UP001213000"/>
    </source>
</evidence>
<keyword evidence="2" id="KW-1185">Reference proteome</keyword>
<dbReference type="Proteomes" id="UP001213000">
    <property type="component" value="Unassembled WGS sequence"/>
</dbReference>
<comment type="caution">
    <text evidence="1">The sequence shown here is derived from an EMBL/GenBank/DDBJ whole genome shotgun (WGS) entry which is preliminary data.</text>
</comment>
<protein>
    <submittedName>
        <fullName evidence="1">Uncharacterized protein</fullName>
    </submittedName>
</protein>
<accession>A0AAD5YKG5</accession>
<gene>
    <name evidence="1" type="ORF">NP233_g11398</name>
</gene>
<organism evidence="1 2">
    <name type="scientific">Leucocoprinus birnbaumii</name>
    <dbReference type="NCBI Taxonomy" id="56174"/>
    <lineage>
        <taxon>Eukaryota</taxon>
        <taxon>Fungi</taxon>
        <taxon>Dikarya</taxon>
        <taxon>Basidiomycota</taxon>
        <taxon>Agaricomycotina</taxon>
        <taxon>Agaricomycetes</taxon>
        <taxon>Agaricomycetidae</taxon>
        <taxon>Agaricales</taxon>
        <taxon>Agaricineae</taxon>
        <taxon>Agaricaceae</taxon>
        <taxon>Leucocoprinus</taxon>
    </lineage>
</organism>
<name>A0AAD5YKG5_9AGAR</name>